<dbReference type="EMBL" id="FO082274">
    <property type="protein sequence ID" value="CCO16511.1"/>
    <property type="molecule type" value="Genomic_DNA"/>
</dbReference>
<feature type="region of interest" description="Disordered" evidence="5">
    <location>
        <begin position="294"/>
        <end position="316"/>
    </location>
</feature>
<sequence length="658" mass="71462">MRANNVSFNHDSSCVVVATENGFRILKADSGALLHKFDAIGPMRICEMLRDTRLIVCVGDGGGLETPDLSPRRLKILNVDWETLIADLAFRTTVRSVKMNRHVLVVCEDEEVTVFEMKGLTRVMNVPQRNVNAEGKGVMAINSDAVSASDFSSSSEKGEEKEETKNEKATNTNSSYLAVVSHLSETTVVIYDLHNVHVATEIPNAHEGPVAMLAFSQKGDILASCSVKGTVVRTWDVPSGEPRNIFRRGATTAEITSLQFAYSSERFAFEPELLAVASDSGTAHVFQCFESATKSSSSNEEEGKEDKDEKDEKEIDEEKKVEAIEAKYNASSASTAHKILRLGGLVSKLALTGAKKVTKTSVNALAKVSSTVLHTTGVSTKFTKSFLEPKRAAAVIKLPAHKRMAAARNEKFAIGLGSGESNLQVDVVNTNKVKAAAVPSPTQSRVEWNVVSIRPPADFNHDAKTIIVGSKSSSQKKDVALNTPPSLNPDDEDEDVGDTTNEDVKKELTKRVRVVCASSTGILYDYRVRLKSSVQAVNNDDDDDDDGENNSPLLETTASSTTTTTNNNKKSECALEREIAMLTPGASETTTTTTRFTGFSGWRRPGSSSSNSSFSKKQQTQQKQKQQQPSTADEEENALKYSMMQASQLRSPSSHSTS</sequence>
<evidence type="ECO:0000256" key="3">
    <source>
        <dbReference type="ARBA" id="ARBA00022737"/>
    </source>
</evidence>
<dbReference type="KEGG" id="bpg:Bathy05g00480"/>
<proteinExistence type="inferred from homology"/>
<gene>
    <name evidence="6" type="ORF">Bathy05g00480</name>
</gene>
<dbReference type="Gene3D" id="2.130.10.10">
    <property type="entry name" value="YVTN repeat-like/Quinoprotein amine dehydrogenase"/>
    <property type="match status" value="1"/>
</dbReference>
<feature type="compositionally biased region" description="Basic and acidic residues" evidence="5">
    <location>
        <begin position="156"/>
        <end position="168"/>
    </location>
</feature>
<dbReference type="InterPro" id="IPR036322">
    <property type="entry name" value="WD40_repeat_dom_sf"/>
</dbReference>
<evidence type="ECO:0000313" key="7">
    <source>
        <dbReference type="Proteomes" id="UP000198341"/>
    </source>
</evidence>
<feature type="compositionally biased region" description="Low complexity" evidence="5">
    <location>
        <begin position="607"/>
        <end position="630"/>
    </location>
</feature>
<feature type="region of interest" description="Disordered" evidence="5">
    <location>
        <begin position="581"/>
        <end position="658"/>
    </location>
</feature>
<protein>
    <submittedName>
        <fullName evidence="6">Uncharacterized protein</fullName>
    </submittedName>
</protein>
<dbReference type="Proteomes" id="UP000198341">
    <property type="component" value="Chromosome 5"/>
</dbReference>
<dbReference type="InterPro" id="IPR015943">
    <property type="entry name" value="WD40/YVTN_repeat-like_dom_sf"/>
</dbReference>
<comment type="subcellular location">
    <subcellularLocation>
        <location evidence="1">Preautophagosomal structure membrane</location>
        <topology evidence="1">Peripheral membrane protein</topology>
    </subcellularLocation>
</comment>
<feature type="compositionally biased region" description="Polar residues" evidence="5">
    <location>
        <begin position="644"/>
        <end position="658"/>
    </location>
</feature>
<dbReference type="STRING" id="41875.K8EER2"/>
<evidence type="ECO:0000313" key="6">
    <source>
        <dbReference type="EMBL" id="CCO16511.1"/>
    </source>
</evidence>
<feature type="compositionally biased region" description="Basic and acidic residues" evidence="5">
    <location>
        <begin position="304"/>
        <end position="316"/>
    </location>
</feature>
<accession>K8EER2</accession>
<dbReference type="SMART" id="SM00320">
    <property type="entry name" value="WD40"/>
    <property type="match status" value="2"/>
</dbReference>
<feature type="region of interest" description="Disordered" evidence="5">
    <location>
        <begin position="149"/>
        <end position="170"/>
    </location>
</feature>
<feature type="region of interest" description="Disordered" evidence="5">
    <location>
        <begin position="468"/>
        <end position="503"/>
    </location>
</feature>
<dbReference type="InterPro" id="IPR001680">
    <property type="entry name" value="WD40_rpt"/>
</dbReference>
<evidence type="ECO:0000256" key="4">
    <source>
        <dbReference type="ARBA" id="ARBA00025740"/>
    </source>
</evidence>
<dbReference type="Pfam" id="PF21032">
    <property type="entry name" value="PROPPIN"/>
    <property type="match status" value="1"/>
</dbReference>
<dbReference type="AlphaFoldDB" id="K8EER2"/>
<dbReference type="GO" id="GO:0034045">
    <property type="term" value="C:phagophore assembly site membrane"/>
    <property type="evidence" value="ECO:0007669"/>
    <property type="project" value="UniProtKB-SubCell"/>
</dbReference>
<feature type="compositionally biased region" description="Acidic residues" evidence="5">
    <location>
        <begin position="489"/>
        <end position="501"/>
    </location>
</feature>
<name>K8EER2_9CHLO</name>
<keyword evidence="3" id="KW-0677">Repeat</keyword>
<dbReference type="InterPro" id="IPR048720">
    <property type="entry name" value="PROPPIN"/>
</dbReference>
<dbReference type="eggNOG" id="KOG2110">
    <property type="taxonomic scope" value="Eukaryota"/>
</dbReference>
<comment type="similarity">
    <text evidence="4">Belongs to the WD repeat PROPPIN family.</text>
</comment>
<keyword evidence="2" id="KW-0853">WD repeat</keyword>
<evidence type="ECO:0000256" key="5">
    <source>
        <dbReference type="SAM" id="MobiDB-lite"/>
    </source>
</evidence>
<dbReference type="SUPFAM" id="SSF50978">
    <property type="entry name" value="WD40 repeat-like"/>
    <property type="match status" value="1"/>
</dbReference>
<dbReference type="GeneID" id="19015552"/>
<evidence type="ECO:0000256" key="2">
    <source>
        <dbReference type="ARBA" id="ARBA00022574"/>
    </source>
</evidence>
<reference evidence="6 7" key="1">
    <citation type="submission" date="2011-10" db="EMBL/GenBank/DDBJ databases">
        <authorList>
            <person name="Genoscope - CEA"/>
        </authorList>
    </citation>
    <scope>NUCLEOTIDE SEQUENCE [LARGE SCALE GENOMIC DNA]</scope>
    <source>
        <strain evidence="6 7">RCC 1105</strain>
    </source>
</reference>
<organism evidence="6 7">
    <name type="scientific">Bathycoccus prasinos</name>
    <dbReference type="NCBI Taxonomy" id="41875"/>
    <lineage>
        <taxon>Eukaryota</taxon>
        <taxon>Viridiplantae</taxon>
        <taxon>Chlorophyta</taxon>
        <taxon>Mamiellophyceae</taxon>
        <taxon>Mamiellales</taxon>
        <taxon>Bathycoccaceae</taxon>
        <taxon>Bathycoccus</taxon>
    </lineage>
</organism>
<feature type="compositionally biased region" description="Acidic residues" evidence="5">
    <location>
        <begin position="539"/>
        <end position="548"/>
    </location>
</feature>
<feature type="compositionally biased region" description="Low complexity" evidence="5">
    <location>
        <begin position="556"/>
        <end position="568"/>
    </location>
</feature>
<evidence type="ECO:0000256" key="1">
    <source>
        <dbReference type="ARBA" id="ARBA00004623"/>
    </source>
</evidence>
<keyword evidence="7" id="KW-1185">Reference proteome</keyword>
<dbReference type="OrthoDB" id="1667587at2759"/>
<dbReference type="RefSeq" id="XP_007512953.1">
    <property type="nucleotide sequence ID" value="XM_007512891.1"/>
</dbReference>
<dbReference type="PANTHER" id="PTHR11227">
    <property type="entry name" value="WD-REPEAT PROTEIN INTERACTING WITH PHOSPHOINOSIDES WIPI -RELATED"/>
    <property type="match status" value="1"/>
</dbReference>
<feature type="region of interest" description="Disordered" evidence="5">
    <location>
        <begin position="537"/>
        <end position="569"/>
    </location>
</feature>